<sequence>MNIVFCADNGLPFLVLNAVEQTGEMINFQQSITILLFGW</sequence>
<dbReference type="PATRIC" id="fig|1321819.3.peg.2253"/>
<protein>
    <submittedName>
        <fullName evidence="1">Uncharacterized protein</fullName>
    </submittedName>
</protein>
<organism evidence="1 2">
    <name type="scientific">Bacteroides pyogenes F0041</name>
    <dbReference type="NCBI Taxonomy" id="1321819"/>
    <lineage>
        <taxon>Bacteria</taxon>
        <taxon>Pseudomonadati</taxon>
        <taxon>Bacteroidota</taxon>
        <taxon>Bacteroidia</taxon>
        <taxon>Bacteroidales</taxon>
        <taxon>Bacteroidaceae</taxon>
        <taxon>Bacteroides</taxon>
    </lineage>
</organism>
<proteinExistence type="predicted"/>
<dbReference type="Proteomes" id="UP000016496">
    <property type="component" value="Unassembled WGS sequence"/>
</dbReference>
<evidence type="ECO:0000313" key="1">
    <source>
        <dbReference type="EMBL" id="ERI84327.1"/>
    </source>
</evidence>
<evidence type="ECO:0000313" key="2">
    <source>
        <dbReference type="Proteomes" id="UP000016496"/>
    </source>
</evidence>
<reference evidence="1 2" key="1">
    <citation type="submission" date="2013-08" db="EMBL/GenBank/DDBJ databases">
        <authorList>
            <person name="Weinstock G."/>
            <person name="Sodergren E."/>
            <person name="Wylie T."/>
            <person name="Fulton L."/>
            <person name="Fulton R."/>
            <person name="Fronick C."/>
            <person name="O'Laughlin M."/>
            <person name="Godfrey J."/>
            <person name="Miner T."/>
            <person name="Herter B."/>
            <person name="Appelbaum E."/>
            <person name="Cordes M."/>
            <person name="Lek S."/>
            <person name="Wollam A."/>
            <person name="Pepin K.H."/>
            <person name="Palsikar V.B."/>
            <person name="Mitreva M."/>
            <person name="Wilson R.K."/>
        </authorList>
    </citation>
    <scope>NUCLEOTIDE SEQUENCE [LARGE SCALE GENOMIC DNA]</scope>
    <source>
        <strain evidence="1 2">F0041</strain>
    </source>
</reference>
<accession>U2DRV9</accession>
<gene>
    <name evidence="1" type="ORF">HMPREF1981_02443</name>
</gene>
<dbReference type="EMBL" id="AWSV01000130">
    <property type="protein sequence ID" value="ERI84327.1"/>
    <property type="molecule type" value="Genomic_DNA"/>
</dbReference>
<dbReference type="HOGENOM" id="CLU_3305027_0_0_10"/>
<name>U2DRV9_9BACE</name>
<dbReference type="AlphaFoldDB" id="U2DRV9"/>
<comment type="caution">
    <text evidence="1">The sequence shown here is derived from an EMBL/GenBank/DDBJ whole genome shotgun (WGS) entry which is preliminary data.</text>
</comment>